<reference evidence="2" key="1">
    <citation type="journal article" date="2024" name="Proc. Natl. Acad. Sci. U.S.A.">
        <title>Extraordinary preservation of gene collinearity over three hundred million years revealed in homosporous lycophytes.</title>
        <authorList>
            <person name="Li C."/>
            <person name="Wickell D."/>
            <person name="Kuo L.Y."/>
            <person name="Chen X."/>
            <person name="Nie B."/>
            <person name="Liao X."/>
            <person name="Peng D."/>
            <person name="Ji J."/>
            <person name="Jenkins J."/>
            <person name="Williams M."/>
            <person name="Shu S."/>
            <person name="Plott C."/>
            <person name="Barry K."/>
            <person name="Rajasekar S."/>
            <person name="Grimwood J."/>
            <person name="Han X."/>
            <person name="Sun S."/>
            <person name="Hou Z."/>
            <person name="He W."/>
            <person name="Dai G."/>
            <person name="Sun C."/>
            <person name="Schmutz J."/>
            <person name="Leebens-Mack J.H."/>
            <person name="Li F.W."/>
            <person name="Wang L."/>
        </authorList>
    </citation>
    <scope>NUCLEOTIDE SEQUENCE [LARGE SCALE GENOMIC DNA]</scope>
    <source>
        <strain evidence="2">cv. PW_Plant_1</strain>
    </source>
</reference>
<organism evidence="1 2">
    <name type="scientific">Diphasiastrum complanatum</name>
    <name type="common">Issler's clubmoss</name>
    <name type="synonym">Lycopodium complanatum</name>
    <dbReference type="NCBI Taxonomy" id="34168"/>
    <lineage>
        <taxon>Eukaryota</taxon>
        <taxon>Viridiplantae</taxon>
        <taxon>Streptophyta</taxon>
        <taxon>Embryophyta</taxon>
        <taxon>Tracheophyta</taxon>
        <taxon>Lycopodiopsida</taxon>
        <taxon>Lycopodiales</taxon>
        <taxon>Lycopodiaceae</taxon>
        <taxon>Lycopodioideae</taxon>
        <taxon>Diphasiastrum</taxon>
    </lineage>
</organism>
<proteinExistence type="predicted"/>
<comment type="caution">
    <text evidence="1">The sequence shown here is derived from an EMBL/GenBank/DDBJ whole genome shotgun (WGS) entry which is preliminary data.</text>
</comment>
<accession>A0ACC2BUU5</accession>
<evidence type="ECO:0000313" key="1">
    <source>
        <dbReference type="EMBL" id="KAJ7533162.1"/>
    </source>
</evidence>
<dbReference type="EMBL" id="CM055104">
    <property type="protein sequence ID" value="KAJ7533162.1"/>
    <property type="molecule type" value="Genomic_DNA"/>
</dbReference>
<sequence>MAMAADVVRGLSPLLAEKVRNHAVFEMRETPVNVRDLHKGLESIASSMSLLSQTLGSALEESYKLMELNPIEEFSLATASQGAEKCPIFREGAENLKVPHVDTSEDSEGLNKVTKFSATHNVAESMATKAKLLLRELRRVKADLAFMQTRSVHVEEENKRLRESFDKGISPDEDDLVRLQLEALLKEKARLTQENANYARENQLLHEVIEYHQLSLHGVSLPEDSFEEVHGVSLPEDSFEEVLSPLN</sequence>
<dbReference type="Proteomes" id="UP001162992">
    <property type="component" value="Chromosome 13"/>
</dbReference>
<name>A0ACC2BUU5_DIPCM</name>
<protein>
    <submittedName>
        <fullName evidence="1">Uncharacterized protein</fullName>
    </submittedName>
</protein>
<evidence type="ECO:0000313" key="2">
    <source>
        <dbReference type="Proteomes" id="UP001162992"/>
    </source>
</evidence>
<gene>
    <name evidence="1" type="ORF">O6H91_13G035800</name>
</gene>
<keyword evidence="2" id="KW-1185">Reference proteome</keyword>